<dbReference type="HOGENOM" id="CLU_362837_0_0_9"/>
<protein>
    <submittedName>
        <fullName evidence="2">Pectinesterase</fullName>
    </submittedName>
</protein>
<evidence type="ECO:0000313" key="3">
    <source>
        <dbReference type="Proteomes" id="UP000006620"/>
    </source>
</evidence>
<evidence type="ECO:0000256" key="1">
    <source>
        <dbReference type="SAM" id="SignalP"/>
    </source>
</evidence>
<dbReference type="KEGG" id="pms:KNP414_04709"/>
<name>F8FFX7_PAEMK</name>
<dbReference type="AlphaFoldDB" id="F8FFX7"/>
<reference evidence="3" key="1">
    <citation type="submission" date="2011-06" db="EMBL/GenBank/DDBJ databases">
        <title>Complete genome sequence of Paenibacillus mucilaginosus KNP414.</title>
        <authorList>
            <person name="Wang J."/>
            <person name="Hu S."/>
            <person name="Hu X."/>
            <person name="Zhang B."/>
            <person name="Dong D."/>
            <person name="Zhang S."/>
            <person name="Zhao K."/>
            <person name="Wu D."/>
        </authorList>
    </citation>
    <scope>NUCLEOTIDE SEQUENCE [LARGE SCALE GENOMIC DNA]</scope>
    <source>
        <strain evidence="3">KNP414</strain>
    </source>
</reference>
<dbReference type="Gene3D" id="2.60.40.10">
    <property type="entry name" value="Immunoglobulins"/>
    <property type="match status" value="2"/>
</dbReference>
<feature type="chain" id="PRO_5003370282" evidence="1">
    <location>
        <begin position="32"/>
        <end position="781"/>
    </location>
</feature>
<organism evidence="2 3">
    <name type="scientific">Paenibacillus mucilaginosus (strain KNP414)</name>
    <dbReference type="NCBI Taxonomy" id="1036673"/>
    <lineage>
        <taxon>Bacteria</taxon>
        <taxon>Bacillati</taxon>
        <taxon>Bacillota</taxon>
        <taxon>Bacilli</taxon>
        <taxon>Bacillales</taxon>
        <taxon>Paenibacillaceae</taxon>
        <taxon>Paenibacillus</taxon>
    </lineage>
</organism>
<dbReference type="Gene3D" id="2.60.120.560">
    <property type="entry name" value="Exo-inulinase, domain 1"/>
    <property type="match status" value="1"/>
</dbReference>
<evidence type="ECO:0000313" key="2">
    <source>
        <dbReference type="EMBL" id="AEI43239.1"/>
    </source>
</evidence>
<dbReference type="InterPro" id="IPR013783">
    <property type="entry name" value="Ig-like_fold"/>
</dbReference>
<feature type="signal peptide" evidence="1">
    <location>
        <begin position="1"/>
        <end position="31"/>
    </location>
</feature>
<dbReference type="SUPFAM" id="SSF49899">
    <property type="entry name" value="Concanavalin A-like lectins/glucanases"/>
    <property type="match status" value="1"/>
</dbReference>
<proteinExistence type="predicted"/>
<accession>F8FFX7</accession>
<dbReference type="EMBL" id="CP002869">
    <property type="protein sequence ID" value="AEI43239.1"/>
    <property type="molecule type" value="Genomic_DNA"/>
</dbReference>
<gene>
    <name evidence="2" type="ordered locus">KNP414_04709</name>
</gene>
<dbReference type="Proteomes" id="UP000006620">
    <property type="component" value="Chromosome"/>
</dbReference>
<dbReference type="PATRIC" id="fig|1036673.3.peg.4334"/>
<keyword evidence="1" id="KW-0732">Signal</keyword>
<reference evidence="2 3" key="2">
    <citation type="journal article" date="2013" name="Genome Announc.">
        <title>Genome Sequence of Growth-Improving Paenibacillus mucilaginosus Strain KNP414.</title>
        <authorList>
            <person name="Lu J.J."/>
            <person name="Wang J.F."/>
            <person name="Hu X.F."/>
        </authorList>
    </citation>
    <scope>NUCLEOTIDE SEQUENCE [LARGE SCALE GENOMIC DNA]</scope>
    <source>
        <strain evidence="2 3">KNP414</strain>
    </source>
</reference>
<dbReference type="InterPro" id="IPR013320">
    <property type="entry name" value="ConA-like_dom_sf"/>
</dbReference>
<sequence>MRPLIQRFLGSMLVLSLLAGSLALPVASTQAAEPAAASVLVEDNFTGVPAGTGAASLGYQYTAPASGTGQAETAADPGGTGSVMRLAVKGGTGGSFAELSKTFESQKGTVTFETSFLSASGTQPYLNLIGRDASGTADLFAARLSSSRGKIAFFSTKNGPADSSVAFTPGTWYNLKVEANVQTQKVSVWVDGTLIFSRIGIADSVRSIHKLQLTTSPSDGELYIRKVTVKAAPVTDTPPAPTGLYYVPRNQEIAIFWDAGVTHASQHNIKIKEKPEDPWTVTVYNKTNFLPTERTSIKKVNGTDIVNGRTYIVGVSSVLKDLDGKMYEGPTTVIEAAPNDIISLPSPAGSVIGGLQVFDSYYGAKWAVKTGLHPGDAPFAERDYKVTAIPSQYEHLDWIQPSGNSQKVADKAQLAVFTARDAARVYVAMDARATLPAWLSPEAGWSEIGDTIRLEDSTYPYTMKLYRKETAVNAPVTLGLNTVDEVNAGRNIGYFVLAERKPVGLHTAPVAAWSNQRTVTVTGSVYESGVTLSVYNHKSPVAAMVLDGTAFEVDVPLNLGPNELELRAQRPGSLLYDSVTAAVYYDPVAPELQLAELPSSVKTPVVELKGSVNETASLTVTRAGMPIAGTVTAAAYEPFTLDLPLDEGENRLIVTAEDPAGNKTVRELTVHYTFWAGTPRFINLDGRELKTLSPGMQAAAERSITNTTSKTKQIMLIVILLDSRQRMADYTAAAAEFAPGETKVLRAGFVLPSRTAGYTMKAYIWDGLDGMKPLSEEAVLR</sequence>